<dbReference type="InterPro" id="IPR032675">
    <property type="entry name" value="LRR_dom_sf"/>
</dbReference>
<proteinExistence type="predicted"/>
<dbReference type="VEuPathDB" id="FungiDB:SDRG_10632"/>
<dbReference type="Proteomes" id="UP000030762">
    <property type="component" value="Unassembled WGS sequence"/>
</dbReference>
<dbReference type="SUPFAM" id="SSF52047">
    <property type="entry name" value="RNI-like"/>
    <property type="match status" value="1"/>
</dbReference>
<gene>
    <name evidence="1" type="ORF">SDRG_10632</name>
</gene>
<dbReference type="OrthoDB" id="10390120at2759"/>
<dbReference type="OMA" id="QPWTCHR"/>
<dbReference type="GeneID" id="19951359"/>
<dbReference type="EMBL" id="JH767167">
    <property type="protein sequence ID" value="EQC31845.1"/>
    <property type="molecule type" value="Genomic_DNA"/>
</dbReference>
<accession>T0QE47</accession>
<evidence type="ECO:0000313" key="1">
    <source>
        <dbReference type="EMBL" id="EQC31845.1"/>
    </source>
</evidence>
<dbReference type="AlphaFoldDB" id="T0QE47"/>
<evidence type="ECO:0000313" key="2">
    <source>
        <dbReference type="Proteomes" id="UP000030762"/>
    </source>
</evidence>
<dbReference type="InParanoid" id="T0QE47"/>
<protein>
    <submittedName>
        <fullName evidence="1">Uncharacterized protein</fullName>
    </submittedName>
</protein>
<dbReference type="RefSeq" id="XP_008614852.1">
    <property type="nucleotide sequence ID" value="XM_008616630.1"/>
</dbReference>
<reference evidence="1 2" key="1">
    <citation type="submission" date="2012-04" db="EMBL/GenBank/DDBJ databases">
        <title>The Genome Sequence of Saprolegnia declina VS20.</title>
        <authorList>
            <consortium name="The Broad Institute Genome Sequencing Platform"/>
            <person name="Russ C."/>
            <person name="Nusbaum C."/>
            <person name="Tyler B."/>
            <person name="van West P."/>
            <person name="Dieguez-Uribeondo J."/>
            <person name="de Bruijn I."/>
            <person name="Tripathy S."/>
            <person name="Jiang R."/>
            <person name="Young S.K."/>
            <person name="Zeng Q."/>
            <person name="Gargeya S."/>
            <person name="Fitzgerald M."/>
            <person name="Haas B."/>
            <person name="Abouelleil A."/>
            <person name="Alvarado L."/>
            <person name="Arachchi H.M."/>
            <person name="Berlin A."/>
            <person name="Chapman S.B."/>
            <person name="Goldberg J."/>
            <person name="Griggs A."/>
            <person name="Gujja S."/>
            <person name="Hansen M."/>
            <person name="Howarth C."/>
            <person name="Imamovic A."/>
            <person name="Larimer J."/>
            <person name="McCowen C."/>
            <person name="Montmayeur A."/>
            <person name="Murphy C."/>
            <person name="Neiman D."/>
            <person name="Pearson M."/>
            <person name="Priest M."/>
            <person name="Roberts A."/>
            <person name="Saif S."/>
            <person name="Shea T."/>
            <person name="Sisk P."/>
            <person name="Sykes S."/>
            <person name="Wortman J."/>
            <person name="Nusbaum C."/>
            <person name="Birren B."/>
        </authorList>
    </citation>
    <scope>NUCLEOTIDE SEQUENCE [LARGE SCALE GENOMIC DNA]</scope>
    <source>
        <strain evidence="1 2">VS20</strain>
    </source>
</reference>
<dbReference type="Gene3D" id="3.80.10.10">
    <property type="entry name" value="Ribonuclease Inhibitor"/>
    <property type="match status" value="1"/>
</dbReference>
<name>T0QE47_SAPDV</name>
<organism evidence="1 2">
    <name type="scientific">Saprolegnia diclina (strain VS20)</name>
    <dbReference type="NCBI Taxonomy" id="1156394"/>
    <lineage>
        <taxon>Eukaryota</taxon>
        <taxon>Sar</taxon>
        <taxon>Stramenopiles</taxon>
        <taxon>Oomycota</taxon>
        <taxon>Saprolegniomycetes</taxon>
        <taxon>Saprolegniales</taxon>
        <taxon>Saprolegniaceae</taxon>
        <taxon>Saprolegnia</taxon>
    </lineage>
</organism>
<keyword evidence="2" id="KW-1185">Reference proteome</keyword>
<sequence length="485" mass="53607">MFRGAMTMPKRSKPSVPKPTLPQNVFTKIVSYLDRHTTFFAALDALATVERDPFLLALSTLRQDCAPWQLWPLFHASDVAAASGGLGAVFDLALSNHPLVQLETNSPVRYFSMVSGDVHLTADAAILVHLNDASLAKVTDLAVEMAIGQSLQGVMAHVTHARRLRSLSLSLNIREFTQEATPEVLREAVPSNLRSMRLNVFGRSTPLADEATARYLAQVLLSLPITALELHSVRMDVFAARVLYDAMVDAPKLCKMVLMANTDLACMLAAFGQPWTCHRPHEHESSCNERAFASAKLVFPNIESWTIVPRQSETSRALQTLAVMTHARRFSVHLLGDLDETDFVTKLLPRLGRLSRLQGAQLSGQQLFANASRVALLIETLRELRHLSSLRLNYTGLATDGLRSLLPLMAAHPQLAHVDLGENNLADDAVPLLKQVIAMPQMQSLWVTANNLTDRAKHELCDYLRQLRRSSLHLGLDDGDLNCDV</sequence>